<evidence type="ECO:0000256" key="8">
    <source>
        <dbReference type="SAM" id="MobiDB-lite"/>
    </source>
</evidence>
<evidence type="ECO:0000313" key="11">
    <source>
        <dbReference type="Proteomes" id="UP000515908"/>
    </source>
</evidence>
<accession>A0A7G2CHT0</accession>
<keyword evidence="3 7" id="KW-0175">Coiled coil</keyword>
<dbReference type="InterPro" id="IPR051885">
    <property type="entry name" value="CC_CF"/>
</dbReference>
<dbReference type="OrthoDB" id="10259713at2759"/>
<dbReference type="PANTHER" id="PTHR15654">
    <property type="entry name" value="COILED-COIL DOMAIN-CONTAINING PROTEIN 113-RELATED"/>
    <property type="match status" value="1"/>
</dbReference>
<keyword evidence="11" id="KW-1185">Reference proteome</keyword>
<evidence type="ECO:0000256" key="2">
    <source>
        <dbReference type="ARBA" id="ARBA00022794"/>
    </source>
</evidence>
<dbReference type="GO" id="GO:0036064">
    <property type="term" value="C:ciliary basal body"/>
    <property type="evidence" value="ECO:0007669"/>
    <property type="project" value="TreeGrafter"/>
</dbReference>
<protein>
    <recommendedName>
        <fullName evidence="6">Cilia- and flagella-associated protein 263</fullName>
    </recommendedName>
</protein>
<feature type="compositionally biased region" description="Polar residues" evidence="8">
    <location>
        <begin position="113"/>
        <end position="125"/>
    </location>
</feature>
<feature type="compositionally biased region" description="Polar residues" evidence="8">
    <location>
        <begin position="133"/>
        <end position="145"/>
    </location>
</feature>
<evidence type="ECO:0000256" key="4">
    <source>
        <dbReference type="ARBA" id="ARBA00023273"/>
    </source>
</evidence>
<proteinExistence type="inferred from homology"/>
<feature type="domain" description="CCDC113/CCDC96 coiled-coil" evidence="9">
    <location>
        <begin position="254"/>
        <end position="427"/>
    </location>
</feature>
<comment type="similarity">
    <text evidence="5">Belongs to the CFAP263 family.</text>
</comment>
<feature type="compositionally biased region" description="Low complexity" evidence="8">
    <location>
        <begin position="476"/>
        <end position="496"/>
    </location>
</feature>
<evidence type="ECO:0000259" key="9">
    <source>
        <dbReference type="Pfam" id="PF13870"/>
    </source>
</evidence>
<dbReference type="GO" id="GO:0005930">
    <property type="term" value="C:axoneme"/>
    <property type="evidence" value="ECO:0007669"/>
    <property type="project" value="TreeGrafter"/>
</dbReference>
<comment type="subcellular location">
    <subcellularLocation>
        <location evidence="1">Cell projection</location>
        <location evidence="1">Cilium</location>
    </subcellularLocation>
</comment>
<feature type="coiled-coil region" evidence="7">
    <location>
        <begin position="176"/>
        <end position="232"/>
    </location>
</feature>
<dbReference type="PANTHER" id="PTHR15654:SF2">
    <property type="entry name" value="COILED-COIL DOMAIN-CONTAINING PROTEIN 113"/>
    <property type="match status" value="1"/>
</dbReference>
<sequence>MSFDGNTSNSNVNLLNHNILTEFYKRSYPSADDLLLDVDNFEEEELQELLHELRTEVGALKEETEIFQLSAEVIRGEGNQNNNNNNNNVNKLLSTALNDTSASSGLGHYHHGSPTNNNNDSSSATPLRAGSAALSQDASSTTTPVKNKRGQQYRRKSLGDADASNYVSLEDKMGLLLAREKLLKEYEASVKKQQDEYKAVLAATVGESKKRMKELKLEVQEFQREVLSTTDDESGDETKIYAEEIERFLQLRLKRQAQYMDKLKDQFSIAERNIKQVQTVARQRQEAGEAFHLVDLEQLSIENEQLNERIVKKNSELAQLKSISTRTVQALNGLTNALNDVLQEQTKLKKEVKSRKDYLARCQEEIIVVTREGEKMEMKNTIIKSQHEAVRVPKIEDYIAQKAELFELEKTVKNWERKVEISKGQVKVMKQKMKALREQEAAAMSYAENRRRQSRKAINNTKNGGYTVHQNPSTFSKNNNNKSQNNNNANLFINSNPIVHSSSPIPMDNNNNNNQAPTLDQSNSAVVGVHAVC</sequence>
<evidence type="ECO:0000256" key="5">
    <source>
        <dbReference type="ARBA" id="ARBA00044506"/>
    </source>
</evidence>
<gene>
    <name evidence="10" type="ORF">ADEAN_000681100</name>
</gene>
<dbReference type="AlphaFoldDB" id="A0A7G2CHT0"/>
<dbReference type="EMBL" id="LR877157">
    <property type="protein sequence ID" value="CAD2219306.1"/>
    <property type="molecule type" value="Genomic_DNA"/>
</dbReference>
<feature type="compositionally biased region" description="Polar residues" evidence="8">
    <location>
        <begin position="456"/>
        <end position="475"/>
    </location>
</feature>
<reference evidence="10 11" key="1">
    <citation type="submission" date="2020-08" db="EMBL/GenBank/DDBJ databases">
        <authorList>
            <person name="Newling K."/>
            <person name="Davey J."/>
            <person name="Forrester S."/>
        </authorList>
    </citation>
    <scope>NUCLEOTIDE SEQUENCE [LARGE SCALE GENOMIC DNA]</scope>
    <source>
        <strain evidence="11">Crithidia deanei Carvalho (ATCC PRA-265)</strain>
    </source>
</reference>
<evidence type="ECO:0000256" key="6">
    <source>
        <dbReference type="ARBA" id="ARBA00044798"/>
    </source>
</evidence>
<evidence type="ECO:0000256" key="3">
    <source>
        <dbReference type="ARBA" id="ARBA00023054"/>
    </source>
</evidence>
<feature type="compositionally biased region" description="Basic residues" evidence="8">
    <location>
        <begin position="146"/>
        <end position="156"/>
    </location>
</feature>
<feature type="coiled-coil region" evidence="7">
    <location>
        <begin position="260"/>
        <end position="351"/>
    </location>
</feature>
<feature type="region of interest" description="Disordered" evidence="8">
    <location>
        <begin position="103"/>
        <end position="159"/>
    </location>
</feature>
<feature type="coiled-coil region" evidence="7">
    <location>
        <begin position="398"/>
        <end position="439"/>
    </location>
</feature>
<feature type="region of interest" description="Disordered" evidence="8">
    <location>
        <begin position="447"/>
        <end position="523"/>
    </location>
</feature>
<name>A0A7G2CHT0_9TRYP</name>
<evidence type="ECO:0000313" key="10">
    <source>
        <dbReference type="EMBL" id="CAD2219306.1"/>
    </source>
</evidence>
<dbReference type="Pfam" id="PF13870">
    <property type="entry name" value="CCDC113_CCDC96_CC"/>
    <property type="match status" value="1"/>
</dbReference>
<evidence type="ECO:0000256" key="7">
    <source>
        <dbReference type="SAM" id="Coils"/>
    </source>
</evidence>
<evidence type="ECO:0000256" key="1">
    <source>
        <dbReference type="ARBA" id="ARBA00004138"/>
    </source>
</evidence>
<dbReference type="InterPro" id="IPR025254">
    <property type="entry name" value="CCDC113/CCDC96_CC"/>
</dbReference>
<dbReference type="GO" id="GO:0060271">
    <property type="term" value="P:cilium assembly"/>
    <property type="evidence" value="ECO:0007669"/>
    <property type="project" value="TreeGrafter"/>
</dbReference>
<dbReference type="VEuPathDB" id="TriTrypDB:ADEAN_000681100"/>
<dbReference type="Proteomes" id="UP000515908">
    <property type="component" value="Chromosome 13"/>
</dbReference>
<keyword evidence="4" id="KW-0966">Cell projection</keyword>
<organism evidence="10 11">
    <name type="scientific">Angomonas deanei</name>
    <dbReference type="NCBI Taxonomy" id="59799"/>
    <lineage>
        <taxon>Eukaryota</taxon>
        <taxon>Discoba</taxon>
        <taxon>Euglenozoa</taxon>
        <taxon>Kinetoplastea</taxon>
        <taxon>Metakinetoplastina</taxon>
        <taxon>Trypanosomatida</taxon>
        <taxon>Trypanosomatidae</taxon>
        <taxon>Strigomonadinae</taxon>
        <taxon>Angomonas</taxon>
    </lineage>
</organism>
<keyword evidence="2" id="KW-0970">Cilium biogenesis/degradation</keyword>